<organism evidence="1 2">
    <name type="scientific">Dillenia turbinata</name>
    <dbReference type="NCBI Taxonomy" id="194707"/>
    <lineage>
        <taxon>Eukaryota</taxon>
        <taxon>Viridiplantae</taxon>
        <taxon>Streptophyta</taxon>
        <taxon>Embryophyta</taxon>
        <taxon>Tracheophyta</taxon>
        <taxon>Spermatophyta</taxon>
        <taxon>Magnoliopsida</taxon>
        <taxon>eudicotyledons</taxon>
        <taxon>Gunneridae</taxon>
        <taxon>Pentapetalae</taxon>
        <taxon>Dilleniales</taxon>
        <taxon>Dilleniaceae</taxon>
        <taxon>Dillenia</taxon>
    </lineage>
</organism>
<name>A0AAN8ZTP9_9MAGN</name>
<accession>A0AAN8ZTP9</accession>
<comment type="caution">
    <text evidence="1">The sequence shown here is derived from an EMBL/GenBank/DDBJ whole genome shotgun (WGS) entry which is preliminary data.</text>
</comment>
<dbReference type="EMBL" id="JBAMMX010000003">
    <property type="protein sequence ID" value="KAK6944910.1"/>
    <property type="molecule type" value="Genomic_DNA"/>
</dbReference>
<gene>
    <name evidence="1" type="ORF">RJ641_026012</name>
</gene>
<dbReference type="AlphaFoldDB" id="A0AAN8ZTP9"/>
<evidence type="ECO:0000313" key="1">
    <source>
        <dbReference type="EMBL" id="KAK6944910.1"/>
    </source>
</evidence>
<evidence type="ECO:0000313" key="2">
    <source>
        <dbReference type="Proteomes" id="UP001370490"/>
    </source>
</evidence>
<sequence length="70" mass="7897">MVRSGCALEGVRLKTPALIRWAHIDRPITPVPIQPTRVFDGLTGSASEVVMVVVVMVRRRWMVVRVTEKK</sequence>
<protein>
    <submittedName>
        <fullName evidence="1">Uncharacterized protein</fullName>
    </submittedName>
</protein>
<keyword evidence="2" id="KW-1185">Reference proteome</keyword>
<reference evidence="1 2" key="1">
    <citation type="submission" date="2023-12" db="EMBL/GenBank/DDBJ databases">
        <title>A high-quality genome assembly for Dillenia turbinata (Dilleniales).</title>
        <authorList>
            <person name="Chanderbali A."/>
        </authorList>
    </citation>
    <scope>NUCLEOTIDE SEQUENCE [LARGE SCALE GENOMIC DNA]</scope>
    <source>
        <strain evidence="1">LSX21</strain>
        <tissue evidence="1">Leaf</tissue>
    </source>
</reference>
<proteinExistence type="predicted"/>
<dbReference type="Proteomes" id="UP001370490">
    <property type="component" value="Unassembled WGS sequence"/>
</dbReference>